<dbReference type="Proteomes" id="UP000321899">
    <property type="component" value="Unassembled WGS sequence"/>
</dbReference>
<dbReference type="PRINTS" id="PR00723">
    <property type="entry name" value="SUBTILISIN"/>
</dbReference>
<dbReference type="GO" id="GO:0004252">
    <property type="term" value="F:serine-type endopeptidase activity"/>
    <property type="evidence" value="ECO:0007669"/>
    <property type="project" value="UniProtKB-UniRule"/>
</dbReference>
<dbReference type="InterPro" id="IPR023827">
    <property type="entry name" value="Peptidase_S8_Asp-AS"/>
</dbReference>
<dbReference type="PANTHER" id="PTHR43399:SF4">
    <property type="entry name" value="CELL WALL-ASSOCIATED PROTEASE"/>
    <property type="match status" value="1"/>
</dbReference>
<dbReference type="InterPro" id="IPR051048">
    <property type="entry name" value="Peptidase_S8/S53_subtilisin"/>
</dbReference>
<evidence type="ECO:0000256" key="3">
    <source>
        <dbReference type="ARBA" id="ARBA00022801"/>
    </source>
</evidence>
<dbReference type="PROSITE" id="PS00137">
    <property type="entry name" value="SUBTILASE_HIS"/>
    <property type="match status" value="1"/>
</dbReference>
<keyword evidence="4 5" id="KW-0720">Serine protease</keyword>
<dbReference type="Gene3D" id="3.40.50.200">
    <property type="entry name" value="Peptidase S8/S53 domain"/>
    <property type="match status" value="1"/>
</dbReference>
<dbReference type="InterPro" id="IPR023828">
    <property type="entry name" value="Peptidase_S8_Ser-AS"/>
</dbReference>
<evidence type="ECO:0000313" key="9">
    <source>
        <dbReference type="EMBL" id="TYT73443.1"/>
    </source>
</evidence>
<feature type="transmembrane region" description="Helical" evidence="7">
    <location>
        <begin position="32"/>
        <end position="54"/>
    </location>
</feature>
<dbReference type="SUPFAM" id="SSF52743">
    <property type="entry name" value="Subtilisin-like"/>
    <property type="match status" value="1"/>
</dbReference>
<proteinExistence type="inferred from homology"/>
<evidence type="ECO:0000256" key="7">
    <source>
        <dbReference type="SAM" id="Phobius"/>
    </source>
</evidence>
<evidence type="ECO:0000256" key="6">
    <source>
        <dbReference type="RuleBase" id="RU003355"/>
    </source>
</evidence>
<evidence type="ECO:0000313" key="10">
    <source>
        <dbReference type="Proteomes" id="UP000321899"/>
    </source>
</evidence>
<dbReference type="InterPro" id="IPR015500">
    <property type="entry name" value="Peptidase_S8_subtilisin-rel"/>
</dbReference>
<dbReference type="PROSITE" id="PS51892">
    <property type="entry name" value="SUBTILASE"/>
    <property type="match status" value="1"/>
</dbReference>
<keyword evidence="7" id="KW-1133">Transmembrane helix</keyword>
<protein>
    <submittedName>
        <fullName evidence="9">S8 family serine peptidase</fullName>
    </submittedName>
</protein>
<keyword evidence="2 5" id="KW-0645">Protease</keyword>
<evidence type="ECO:0000259" key="8">
    <source>
        <dbReference type="Pfam" id="PF00082"/>
    </source>
</evidence>
<dbReference type="PROSITE" id="PS00136">
    <property type="entry name" value="SUBTILASE_ASP"/>
    <property type="match status" value="1"/>
</dbReference>
<accession>A0A5S5MCJ7</accession>
<evidence type="ECO:0000256" key="2">
    <source>
        <dbReference type="ARBA" id="ARBA00022670"/>
    </source>
</evidence>
<dbReference type="GO" id="GO:0006508">
    <property type="term" value="P:proteolysis"/>
    <property type="evidence" value="ECO:0007669"/>
    <property type="project" value="UniProtKB-KW"/>
</dbReference>
<keyword evidence="3 5" id="KW-0378">Hydrolase</keyword>
<dbReference type="Pfam" id="PF00082">
    <property type="entry name" value="Peptidase_S8"/>
    <property type="match status" value="1"/>
</dbReference>
<dbReference type="PANTHER" id="PTHR43399">
    <property type="entry name" value="SUBTILISIN-RELATED"/>
    <property type="match status" value="1"/>
</dbReference>
<dbReference type="InterPro" id="IPR036852">
    <property type="entry name" value="Peptidase_S8/S53_dom_sf"/>
</dbReference>
<dbReference type="InterPro" id="IPR022398">
    <property type="entry name" value="Peptidase_S8_His-AS"/>
</dbReference>
<gene>
    <name evidence="9" type="ORF">FIM25_14955</name>
</gene>
<comment type="similarity">
    <text evidence="1 5 6">Belongs to the peptidase S8 family.</text>
</comment>
<keyword evidence="7" id="KW-0472">Membrane</keyword>
<reference evidence="9 10" key="1">
    <citation type="submission" date="2019-06" db="EMBL/GenBank/DDBJ databases">
        <title>Desulfobotulus mexicanus sp. nov., a novel sulfate-reducing bacterium isolated from the sediment of an alkaline crater lake in Mexico.</title>
        <authorList>
            <person name="Hirschler-Rea A."/>
        </authorList>
    </citation>
    <scope>NUCLEOTIDE SEQUENCE [LARGE SCALE GENOMIC DNA]</scope>
    <source>
        <strain evidence="9 10">PAR22N</strain>
    </source>
</reference>
<dbReference type="AlphaFoldDB" id="A0A5S5MCJ7"/>
<evidence type="ECO:0000256" key="5">
    <source>
        <dbReference type="PROSITE-ProRule" id="PRU01240"/>
    </source>
</evidence>
<dbReference type="EMBL" id="VDMB01000029">
    <property type="protein sequence ID" value="TYT73443.1"/>
    <property type="molecule type" value="Genomic_DNA"/>
</dbReference>
<feature type="active site" description="Charge relay system" evidence="5">
    <location>
        <position position="518"/>
    </location>
</feature>
<sequence length="764" mass="82690">MAGGGGLMPAPCILLPPFTLPVSGRFCMRQPVLFILLTCCFLMACLLTACFSSSSDDSKVKKSSIPEISFSLEIPDSFKNDAGILVAPARAFVLAPDFFSEDGKLLDYNWKLNGKAAGAGKARWLELPSPGSHFVELQVSDSLGNYRTRREEIHLAEGPALFLSGRVYPVREQKSGNSGSLRPSLKDIIPGEVIVRFREPEAAFRSAMGEDGWQELERYKETALLRIPLARYAMGGDGEAVAGDTLAAVEALSMRRDILWAEPNYRRRTFRIPVNDTAYAEDPRRFWPLEAITAPDAWDQTRGAGAVIAVLDSGVMADHPDLKDRIGPDGYDFVEKRAGTPSDERPFHGTQVSGIALATMNNGLGIAGVAGEATLMPLKVIKNDSASTWDIAQAIRYAAGLENASGRLPQRRADVINLSLGGTWNSREEREAVAAALKAGVFVVAAAGNEGRDRKNYPAAHSGVFAVAGVDQGLMRHRDSNYGDWISLVAPFGPVYTTSAWTLVSRPQASYVDAFGTSMATPFVSGVLALMRSLDPFLSPDQAMGILEKGGMTRDLGPLGKDEDTGWGLVDAAKAVHAPGAAVPVAAPEALYMGMGRGQALFFLGKANDVSGLPASSLPWLEIRETAQGLNTRTFTVFLNMEHGDFPGEGGRFFIAIPTDSGDSLYPVHVNMPPENLHGLSQDHVFVVLEQEGSGKMRYYSLSEEDKEEGAYVWRMDDVEAGLYRIRIQGEELKGAYPSGGGRVVWVYPKAPCLEHLDFVVEAF</sequence>
<feature type="domain" description="Peptidase S8/S53" evidence="8">
    <location>
        <begin position="303"/>
        <end position="568"/>
    </location>
</feature>
<dbReference type="InterPro" id="IPR000209">
    <property type="entry name" value="Peptidase_S8/S53_dom"/>
</dbReference>
<evidence type="ECO:0000256" key="4">
    <source>
        <dbReference type="ARBA" id="ARBA00022825"/>
    </source>
</evidence>
<evidence type="ECO:0000256" key="1">
    <source>
        <dbReference type="ARBA" id="ARBA00011073"/>
    </source>
</evidence>
<organism evidence="9 10">
    <name type="scientific">Desulfobotulus mexicanus</name>
    <dbReference type="NCBI Taxonomy" id="2586642"/>
    <lineage>
        <taxon>Bacteria</taxon>
        <taxon>Pseudomonadati</taxon>
        <taxon>Thermodesulfobacteriota</taxon>
        <taxon>Desulfobacteria</taxon>
        <taxon>Desulfobacterales</taxon>
        <taxon>Desulfobacteraceae</taxon>
        <taxon>Desulfobotulus</taxon>
    </lineage>
</organism>
<feature type="active site" description="Charge relay system" evidence="5">
    <location>
        <position position="312"/>
    </location>
</feature>
<name>A0A5S5MCJ7_9BACT</name>
<keyword evidence="7" id="KW-0812">Transmembrane</keyword>
<keyword evidence="10" id="KW-1185">Reference proteome</keyword>
<dbReference type="OrthoDB" id="5405281at2"/>
<feature type="active site" description="Charge relay system" evidence="5">
    <location>
        <position position="348"/>
    </location>
</feature>
<comment type="caution">
    <text evidence="9">The sequence shown here is derived from an EMBL/GenBank/DDBJ whole genome shotgun (WGS) entry which is preliminary data.</text>
</comment>
<dbReference type="PROSITE" id="PS00138">
    <property type="entry name" value="SUBTILASE_SER"/>
    <property type="match status" value="1"/>
</dbReference>